<protein>
    <recommendedName>
        <fullName evidence="10">FAD-binding FR-type domain-containing protein</fullName>
    </recommendedName>
</protein>
<evidence type="ECO:0000256" key="2">
    <source>
        <dbReference type="ARBA" id="ARBA00004370"/>
    </source>
</evidence>
<dbReference type="HOGENOM" id="CLU_003827_6_1_1"/>
<dbReference type="InterPro" id="IPR039261">
    <property type="entry name" value="FNR_nucleotide-bd"/>
</dbReference>
<dbReference type="Proteomes" id="UP000008065">
    <property type="component" value="Unassembled WGS sequence"/>
</dbReference>
<keyword evidence="7" id="KW-0472">Membrane</keyword>
<dbReference type="EMBL" id="GL891302">
    <property type="protein sequence ID" value="EGO61106.1"/>
    <property type="molecule type" value="Genomic_DNA"/>
</dbReference>
<evidence type="ECO:0000313" key="12">
    <source>
        <dbReference type="Proteomes" id="UP000008065"/>
    </source>
</evidence>
<dbReference type="GeneID" id="20829929"/>
<feature type="compositionally biased region" description="Low complexity" evidence="9">
    <location>
        <begin position="70"/>
        <end position="98"/>
    </location>
</feature>
<keyword evidence="12" id="KW-1185">Reference proteome</keyword>
<sequence length="536" mass="58920">MSARLLRPLTRRLPPTSPACLRLVRPGTYNVSHFNPVIHRNTTSLQIRSIARPYSSKLSPGEGMGHATPQNQKQEQQSNQDQDNQKSDGSSSSSSSSNSKKSKLLLIAALFSGYLFHSIILRPNDLSLGDVPVLLGIVSPPSLNPTSFVPYTIVEREQVSRTAFIITVEPFDPLHRLMGGSEKNARKNANKLRNELQEAWNHGLWCVEIKQPQLQVARDYTPLPPPVGQEREEMLRGRLRFLIRKMEGGEVSSYLSKLQVGDKVELRGPHLGFDVARRLVGSLESSSSGHGGGKEQGGRVVFLAGGTGIAPALQVARRLYGPVYEKGNGKKEEEWKEIEGMPAIPPKMTIVWANRFREDCPDCEDLEALRKRGYLPPSLDNAKNAAAGGIMPYLQDIRAHHPEQFNYACTVDTEKKFIDAKTILDAVVSTSPNPKSSSSTTSFTKSTANPSCPLHSSSALINVSDRQDHEARCKCASPTNGKNLLMVSGPDGFIARFAGLKAWSEGLERQGHVAGVAGELMKKGKMNKEEWMVLKL</sequence>
<comment type="similarity">
    <text evidence="3">Belongs to the flavoprotein pyridine nucleotide cytochrome reductase family.</text>
</comment>
<proteinExistence type="inferred from homology"/>
<feature type="binding site" evidence="8">
    <location>
        <position position="251"/>
    </location>
    <ligand>
        <name>FAD</name>
        <dbReference type="ChEBI" id="CHEBI:57692"/>
    </ligand>
</feature>
<comment type="cofactor">
    <cofactor evidence="1 8">
        <name>FAD</name>
        <dbReference type="ChEBI" id="CHEBI:57692"/>
    </cofactor>
</comment>
<dbReference type="GO" id="GO:0016491">
    <property type="term" value="F:oxidoreductase activity"/>
    <property type="evidence" value="ECO:0007669"/>
    <property type="project" value="UniProtKB-KW"/>
</dbReference>
<dbReference type="GO" id="GO:0016020">
    <property type="term" value="C:membrane"/>
    <property type="evidence" value="ECO:0007669"/>
    <property type="project" value="UniProtKB-SubCell"/>
</dbReference>
<feature type="binding site" evidence="8">
    <location>
        <position position="252"/>
    </location>
    <ligand>
        <name>FAD</name>
        <dbReference type="ChEBI" id="CHEBI:57692"/>
    </ligand>
</feature>
<gene>
    <name evidence="11" type="ORF">NEUTE1DRAFT_76844</name>
</gene>
<evidence type="ECO:0000313" key="11">
    <source>
        <dbReference type="EMBL" id="EGO61106.1"/>
    </source>
</evidence>
<evidence type="ECO:0000256" key="5">
    <source>
        <dbReference type="ARBA" id="ARBA00022827"/>
    </source>
</evidence>
<keyword evidence="4 8" id="KW-0285">Flavoprotein</keyword>
<dbReference type="VEuPathDB" id="FungiDB:NEUTE1DRAFT_76844"/>
<name>F8MBJ4_NEUT8</name>
<dbReference type="GO" id="GO:0005739">
    <property type="term" value="C:mitochondrion"/>
    <property type="evidence" value="ECO:0007669"/>
    <property type="project" value="TreeGrafter"/>
</dbReference>
<dbReference type="InterPro" id="IPR017938">
    <property type="entry name" value="Riboflavin_synthase-like_b-brl"/>
</dbReference>
<dbReference type="KEGG" id="nte:NEUTE1DRAFT76844"/>
<dbReference type="InterPro" id="IPR001834">
    <property type="entry name" value="CBR-like"/>
</dbReference>
<keyword evidence="6" id="KW-0560">Oxidoreductase</keyword>
<evidence type="ECO:0000256" key="8">
    <source>
        <dbReference type="PIRSR" id="PIRSR601834-1"/>
    </source>
</evidence>
<evidence type="ECO:0000256" key="4">
    <source>
        <dbReference type="ARBA" id="ARBA00022630"/>
    </source>
</evidence>
<dbReference type="RefSeq" id="XP_009848233.1">
    <property type="nucleotide sequence ID" value="XM_009849931.1"/>
</dbReference>
<dbReference type="Gene3D" id="2.40.30.10">
    <property type="entry name" value="Translation factors"/>
    <property type="match status" value="1"/>
</dbReference>
<feature type="binding site" evidence="8">
    <location>
        <position position="242"/>
    </location>
    <ligand>
        <name>FAD</name>
        <dbReference type="ChEBI" id="CHEBI:57692"/>
    </ligand>
</feature>
<keyword evidence="5 8" id="KW-0274">FAD</keyword>
<dbReference type="SUPFAM" id="SSF63380">
    <property type="entry name" value="Riboflavin synthase domain-like"/>
    <property type="match status" value="1"/>
</dbReference>
<dbReference type="SUPFAM" id="SSF52343">
    <property type="entry name" value="Ferredoxin reductase-like, C-terminal NADP-linked domain"/>
    <property type="match status" value="1"/>
</dbReference>
<comment type="subcellular location">
    <subcellularLocation>
        <location evidence="2">Membrane</location>
    </subcellularLocation>
</comment>
<dbReference type="OrthoDB" id="10253744at2759"/>
<reference evidence="12" key="1">
    <citation type="journal article" date="2011" name="Genetics">
        <title>Massive changes in genome architecture accompany the transition to self-fertility in the filamentous fungus Neurospora tetrasperma.</title>
        <authorList>
            <person name="Ellison C.E."/>
            <person name="Stajich J.E."/>
            <person name="Jacobson D.J."/>
            <person name="Natvig D.O."/>
            <person name="Lapidus A."/>
            <person name="Foster B."/>
            <person name="Aerts A."/>
            <person name="Riley R."/>
            <person name="Lindquist E.A."/>
            <person name="Grigoriev I.V."/>
            <person name="Taylor J.W."/>
        </authorList>
    </citation>
    <scope>NUCLEOTIDE SEQUENCE [LARGE SCALE GENOMIC DNA]</scope>
    <source>
        <strain evidence="12">FGSC 2508 / P0657</strain>
    </source>
</reference>
<feature type="binding site" evidence="8">
    <location>
        <position position="218"/>
    </location>
    <ligand>
        <name>FAD</name>
        <dbReference type="ChEBI" id="CHEBI:57692"/>
    </ligand>
</feature>
<evidence type="ECO:0000256" key="3">
    <source>
        <dbReference type="ARBA" id="ARBA00006105"/>
    </source>
</evidence>
<dbReference type="AlphaFoldDB" id="F8MBJ4"/>
<dbReference type="PANTHER" id="PTHR19370">
    <property type="entry name" value="NADH-CYTOCHROME B5 REDUCTASE"/>
    <property type="match status" value="1"/>
</dbReference>
<evidence type="ECO:0000259" key="10">
    <source>
        <dbReference type="PROSITE" id="PS51384"/>
    </source>
</evidence>
<dbReference type="CDD" id="cd06183">
    <property type="entry name" value="cyt_b5_reduct_like"/>
    <property type="match status" value="1"/>
</dbReference>
<dbReference type="InterPro" id="IPR017927">
    <property type="entry name" value="FAD-bd_FR_type"/>
</dbReference>
<dbReference type="InterPro" id="IPR008333">
    <property type="entry name" value="Cbr1-like_FAD-bd_dom"/>
</dbReference>
<feature type="compositionally biased region" description="Low complexity" evidence="9">
    <location>
        <begin position="429"/>
        <end position="447"/>
    </location>
</feature>
<evidence type="ECO:0000256" key="7">
    <source>
        <dbReference type="ARBA" id="ARBA00023136"/>
    </source>
</evidence>
<dbReference type="Gene3D" id="3.40.50.80">
    <property type="entry name" value="Nucleotide-binding domain of ferredoxin-NADP reductase (FNR) module"/>
    <property type="match status" value="1"/>
</dbReference>
<feature type="domain" description="FAD-binding FR-type" evidence="10">
    <location>
        <begin position="146"/>
        <end position="276"/>
    </location>
</feature>
<feature type="region of interest" description="Disordered" evidence="9">
    <location>
        <begin position="429"/>
        <end position="452"/>
    </location>
</feature>
<accession>F8MBJ4</accession>
<dbReference type="PRINTS" id="PR00406">
    <property type="entry name" value="CYTB5RDTASE"/>
</dbReference>
<dbReference type="PROSITE" id="PS51384">
    <property type="entry name" value="FAD_FR"/>
    <property type="match status" value="1"/>
</dbReference>
<evidence type="ECO:0000256" key="1">
    <source>
        <dbReference type="ARBA" id="ARBA00001974"/>
    </source>
</evidence>
<evidence type="ECO:0000256" key="9">
    <source>
        <dbReference type="SAM" id="MobiDB-lite"/>
    </source>
</evidence>
<dbReference type="PANTHER" id="PTHR19370:SF189">
    <property type="entry name" value="CYTOCHROME C MITOCHONDRIAL IMPORT FACTOR CYC2"/>
    <property type="match status" value="1"/>
</dbReference>
<evidence type="ECO:0000256" key="6">
    <source>
        <dbReference type="ARBA" id="ARBA00023002"/>
    </source>
</evidence>
<feature type="region of interest" description="Disordered" evidence="9">
    <location>
        <begin position="55"/>
        <end position="98"/>
    </location>
</feature>
<dbReference type="Pfam" id="PF00970">
    <property type="entry name" value="FAD_binding_6"/>
    <property type="match status" value="1"/>
</dbReference>
<feature type="binding site" evidence="8">
    <location>
        <position position="220"/>
    </location>
    <ligand>
        <name>FAD</name>
        <dbReference type="ChEBI" id="CHEBI:57692"/>
    </ligand>
</feature>
<organism evidence="11 12">
    <name type="scientific">Neurospora tetrasperma (strain FGSC 2508 / ATCC MYA-4615 / P0657)</name>
    <dbReference type="NCBI Taxonomy" id="510951"/>
    <lineage>
        <taxon>Eukaryota</taxon>
        <taxon>Fungi</taxon>
        <taxon>Dikarya</taxon>
        <taxon>Ascomycota</taxon>
        <taxon>Pezizomycotina</taxon>
        <taxon>Sordariomycetes</taxon>
        <taxon>Sordariomycetidae</taxon>
        <taxon>Sordariales</taxon>
        <taxon>Sordariaceae</taxon>
        <taxon>Neurospora</taxon>
    </lineage>
</organism>